<evidence type="ECO:0000256" key="4">
    <source>
        <dbReference type="ARBA" id="ARBA00022562"/>
    </source>
</evidence>
<evidence type="ECO:0000256" key="1">
    <source>
        <dbReference type="ARBA" id="ARBA00004147"/>
    </source>
</evidence>
<protein>
    <recommendedName>
        <fullName evidence="3">DNA polymerase processivity factor</fullName>
    </recommendedName>
    <alternativeName>
        <fullName evidence="9">Polymerase accessory protein</fullName>
    </alternativeName>
</protein>
<accession>A0A482F755</accession>
<comment type="subunit">
    <text evidence="8">Interacts with the DNA polymerase catalytic subunit. Interacts with the origin-binding protein.</text>
</comment>
<dbReference type="RefSeq" id="YP_010794872.1">
    <property type="nucleotide sequence ID" value="NC_075562.1"/>
</dbReference>
<dbReference type="EMBL" id="MH509440">
    <property type="protein sequence ID" value="QBN85161.1"/>
    <property type="molecule type" value="Genomic_DNA"/>
</dbReference>
<evidence type="ECO:0000256" key="5">
    <source>
        <dbReference type="ARBA" id="ARBA00022705"/>
    </source>
</evidence>
<evidence type="ECO:0000313" key="11">
    <source>
        <dbReference type="Proteomes" id="UP000326297"/>
    </source>
</evidence>
<evidence type="ECO:0000256" key="3">
    <source>
        <dbReference type="ARBA" id="ARBA00015068"/>
    </source>
</evidence>
<comment type="function">
    <text evidence="7">Plays an essential role in viral DNA replication by acting as the polymerase accessory subunit. Associates with the viral polymerase to increase its processivity and forms high-affinity direct interactions with DNA. Facilitates the origin-binding protein loading onto DNA thus increasing its ability to assemble into a functional complex capable of unwinding duplex DNA.</text>
</comment>
<gene>
    <name evidence="10" type="primary">UL42</name>
</gene>
<evidence type="ECO:0000256" key="8">
    <source>
        <dbReference type="ARBA" id="ARBA00025824"/>
    </source>
</evidence>
<dbReference type="Pfam" id="PF02282">
    <property type="entry name" value="Herpes_UL42"/>
    <property type="match status" value="1"/>
</dbReference>
<keyword evidence="11" id="KW-1185">Reference proteome</keyword>
<evidence type="ECO:0000256" key="9">
    <source>
        <dbReference type="ARBA" id="ARBA00032287"/>
    </source>
</evidence>
<dbReference type="InterPro" id="IPR003202">
    <property type="entry name" value="Herpes_UL42"/>
</dbReference>
<dbReference type="Gene3D" id="3.70.10.10">
    <property type="match status" value="1"/>
</dbReference>
<name>A0A482F755_9ALPH</name>
<proteinExistence type="inferred from homology"/>
<evidence type="ECO:0000256" key="2">
    <source>
        <dbReference type="ARBA" id="ARBA00008362"/>
    </source>
</evidence>
<evidence type="ECO:0000256" key="7">
    <source>
        <dbReference type="ARBA" id="ARBA00024645"/>
    </source>
</evidence>
<sequence>MAFMSRKTKLINHPSQIINNTDNLNCEDGTKILGCAALEDQKLQDVMSILAPLSSNLKNSFIVFSNYGMMIHTSVCEEQIYIPISKNQFSSYRWDYEDPAVFLVNVDSNKGLLDIFKPVKDEVSKVMFEVSNPSPVRMLNQTIFTLKDNILRCTTLIKAEFSNYSIMLPSRVPDLSLELNRHQLNKILGLNKRSNSKLIFESSMSNIVTISSENGTVILNLNLDDQETTSASILKSSTKKTKDNCLVKHSGSPQVFKISLQDHTNFFPLLRKIKLTDTAVSINFFFTPSDNPMISLTTSKPIGAMMFFFCTNDIHNSTQTTFLEENPRKRFGSTIESNEPSKIPRGLFKQYFVHLDNTKS</sequence>
<dbReference type="InterPro" id="IPR046938">
    <property type="entry name" value="DNA_clamp_sf"/>
</dbReference>
<reference evidence="10" key="1">
    <citation type="submission" date="2018-06" db="EMBL/GenBank/DDBJ databases">
        <title>Metagenomic Sequencing for Combined Detection of RNA and DNA Viruses in Respiratory Samples From Pediatric Patients.</title>
        <authorList>
            <person name="van Boheemen S."/>
            <person name="van Rijn-Klink A.L."/>
            <person name="Pappas N."/>
            <person name="Carbo E.C."/>
            <person name="van 't Hof P."/>
            <person name="Vorderman R.H.P."/>
            <person name="Mei H."/>
            <person name="Claas E.C.J."/>
            <person name="Kroes A.C.M."/>
            <person name="de Vries J.J.C."/>
        </authorList>
    </citation>
    <scope>NUCLEOTIDE SEQUENCE [LARGE SCALE GENOMIC DNA]</scope>
</reference>
<keyword evidence="5" id="KW-0235">DNA replication</keyword>
<evidence type="ECO:0000256" key="6">
    <source>
        <dbReference type="ARBA" id="ARBA00023125"/>
    </source>
</evidence>
<dbReference type="GO" id="GO:0006260">
    <property type="term" value="P:DNA replication"/>
    <property type="evidence" value="ECO:0007669"/>
    <property type="project" value="UniProtKB-KW"/>
</dbReference>
<dbReference type="GO" id="GO:0003677">
    <property type="term" value="F:DNA binding"/>
    <property type="evidence" value="ECO:0007669"/>
    <property type="project" value="UniProtKB-KW"/>
</dbReference>
<dbReference type="SUPFAM" id="SSF55979">
    <property type="entry name" value="DNA clamp"/>
    <property type="match status" value="2"/>
</dbReference>
<dbReference type="GeneID" id="80531887"/>
<evidence type="ECO:0000313" key="10">
    <source>
        <dbReference type="EMBL" id="QBN85161.1"/>
    </source>
</evidence>
<dbReference type="KEGG" id="vg:80531887"/>
<comment type="similarity">
    <text evidence="2">Belongs to the herpesviridae DNA polymerase processivity factor family.</text>
</comment>
<dbReference type="GO" id="GO:0042025">
    <property type="term" value="C:host cell nucleus"/>
    <property type="evidence" value="ECO:0007669"/>
    <property type="project" value="UniProtKB-SubCell"/>
</dbReference>
<organism evidence="10 11">
    <name type="scientific">Phocid alphaherpesvirus 1</name>
    <dbReference type="NCBI Taxonomy" id="47418"/>
    <lineage>
        <taxon>Viruses</taxon>
        <taxon>Duplodnaviria</taxon>
        <taxon>Heunggongvirae</taxon>
        <taxon>Peploviricota</taxon>
        <taxon>Herviviricetes</taxon>
        <taxon>Herpesvirales</taxon>
        <taxon>Orthoherpesviridae</taxon>
        <taxon>Alphaherpesvirinae</taxon>
        <taxon>Varicellovirus</taxon>
        <taxon>Varicellovirus phocidalpha1</taxon>
    </lineage>
</organism>
<keyword evidence="4" id="KW-1048">Host nucleus</keyword>
<comment type="subcellular location">
    <subcellularLocation>
        <location evidence="1">Host nucleus</location>
    </subcellularLocation>
</comment>
<keyword evidence="6" id="KW-0238">DNA-binding</keyword>
<dbReference type="Proteomes" id="UP000326297">
    <property type="component" value="Segment"/>
</dbReference>